<sequence length="185" mass="18730">MRTAGGRLLRNFAGSLTVLAVILGIAFGLPAINRMVPADLNAVGGKAYLVGGGVSVVPPLHAQVDASKTRPAADRGTVLFLVGPVRYVIVVAPFGGGIEDAAAKLRTKIESTRGYQVAGGEDSINTGSGLKGVGGGYTAPGRIGRYAVFLASGISIEVTVSGTEVGLSDEISAIEQSVASITYQS</sequence>
<dbReference type="Proteomes" id="UP000587527">
    <property type="component" value="Unassembled WGS sequence"/>
</dbReference>
<organism evidence="1 2">
    <name type="scientific">Allocatelliglobosispora scoriae</name>
    <dbReference type="NCBI Taxonomy" id="643052"/>
    <lineage>
        <taxon>Bacteria</taxon>
        <taxon>Bacillati</taxon>
        <taxon>Actinomycetota</taxon>
        <taxon>Actinomycetes</taxon>
        <taxon>Micromonosporales</taxon>
        <taxon>Micromonosporaceae</taxon>
        <taxon>Allocatelliglobosispora</taxon>
    </lineage>
</organism>
<evidence type="ECO:0000313" key="2">
    <source>
        <dbReference type="Proteomes" id="UP000587527"/>
    </source>
</evidence>
<proteinExistence type="predicted"/>
<reference evidence="1 2" key="1">
    <citation type="submission" date="2020-08" db="EMBL/GenBank/DDBJ databases">
        <title>Sequencing the genomes of 1000 actinobacteria strains.</title>
        <authorList>
            <person name="Klenk H.-P."/>
        </authorList>
    </citation>
    <scope>NUCLEOTIDE SEQUENCE [LARGE SCALE GENOMIC DNA]</scope>
    <source>
        <strain evidence="1 2">DSM 45362</strain>
    </source>
</reference>
<name>A0A841BP31_9ACTN</name>
<dbReference type="EMBL" id="JACHMN010000002">
    <property type="protein sequence ID" value="MBB5870837.1"/>
    <property type="molecule type" value="Genomic_DNA"/>
</dbReference>
<gene>
    <name evidence="1" type="ORF">F4553_004216</name>
</gene>
<accession>A0A841BP31</accession>
<dbReference type="AlphaFoldDB" id="A0A841BP31"/>
<dbReference type="RefSeq" id="WP_184838492.1">
    <property type="nucleotide sequence ID" value="NZ_JACHMN010000002.1"/>
</dbReference>
<keyword evidence="2" id="KW-1185">Reference proteome</keyword>
<protein>
    <submittedName>
        <fullName evidence="1">Uncharacterized protein</fullName>
    </submittedName>
</protein>
<evidence type="ECO:0000313" key="1">
    <source>
        <dbReference type="EMBL" id="MBB5870837.1"/>
    </source>
</evidence>
<comment type="caution">
    <text evidence="1">The sequence shown here is derived from an EMBL/GenBank/DDBJ whole genome shotgun (WGS) entry which is preliminary data.</text>
</comment>